<dbReference type="Pfam" id="PF00410">
    <property type="entry name" value="Ribosomal_S8"/>
    <property type="match status" value="1"/>
</dbReference>
<sequence>MTLFNFLIHIKNSYLSKKSFWYFPATFFEYKIGKVLKSKGYIKNIFWINIKNKSILYLELNNNKKSISKIKFFKYYYKNKYLSRNNLLNLNKIYGLYLISTSKGIMSTQLAYKLNLGGKLICYIL</sequence>
<evidence type="ECO:0000313" key="5">
    <source>
        <dbReference type="EMBL" id="QEM01860.1"/>
    </source>
</evidence>
<comment type="similarity">
    <text evidence="1 4">Belongs to the universal ribosomal protein uS8 family.</text>
</comment>
<name>A0A5C1H8B3_9APIC</name>
<dbReference type="EMBL" id="MK573209">
    <property type="protein sequence ID" value="QEM01860.1"/>
    <property type="molecule type" value="Genomic_DNA"/>
</dbReference>
<gene>
    <name evidence="5" type="primary">rps8</name>
</gene>
<evidence type="ECO:0000256" key="4">
    <source>
        <dbReference type="RuleBase" id="RU003660"/>
    </source>
</evidence>
<dbReference type="Gene3D" id="3.30.1490.10">
    <property type="match status" value="1"/>
</dbReference>
<evidence type="ECO:0000256" key="1">
    <source>
        <dbReference type="ARBA" id="ARBA00006471"/>
    </source>
</evidence>
<dbReference type="Gene3D" id="3.30.1370.30">
    <property type="match status" value="1"/>
</dbReference>
<dbReference type="AlphaFoldDB" id="A0A5C1H8B3"/>
<dbReference type="InterPro" id="IPR047863">
    <property type="entry name" value="Ribosomal_uS8_CS"/>
</dbReference>
<keyword evidence="2 4" id="KW-0689">Ribosomal protein</keyword>
<dbReference type="PROSITE" id="PS00053">
    <property type="entry name" value="RIBOSOMAL_S8"/>
    <property type="match status" value="1"/>
</dbReference>
<protein>
    <submittedName>
        <fullName evidence="5">30S ribosomal protein S8</fullName>
    </submittedName>
</protein>
<dbReference type="InterPro" id="IPR035987">
    <property type="entry name" value="Ribosomal_uS8_sf"/>
</dbReference>
<dbReference type="GO" id="GO:0006412">
    <property type="term" value="P:translation"/>
    <property type="evidence" value="ECO:0007669"/>
    <property type="project" value="InterPro"/>
</dbReference>
<organism evidence="5">
    <name type="scientific">Nephromyces sp. ex Molgula occidentalis</name>
    <dbReference type="NCBI Taxonomy" id="2544991"/>
    <lineage>
        <taxon>Eukaryota</taxon>
        <taxon>Sar</taxon>
        <taxon>Alveolata</taxon>
        <taxon>Apicomplexa</taxon>
        <taxon>Aconoidasida</taxon>
        <taxon>Nephromycida</taxon>
        <taxon>Nephromyces</taxon>
    </lineage>
</organism>
<proteinExistence type="inferred from homology"/>
<dbReference type="InterPro" id="IPR000630">
    <property type="entry name" value="Ribosomal_uS8"/>
</dbReference>
<evidence type="ECO:0000256" key="3">
    <source>
        <dbReference type="ARBA" id="ARBA00023274"/>
    </source>
</evidence>
<dbReference type="GO" id="GO:1990904">
    <property type="term" value="C:ribonucleoprotein complex"/>
    <property type="evidence" value="ECO:0007669"/>
    <property type="project" value="UniProtKB-KW"/>
</dbReference>
<dbReference type="SUPFAM" id="SSF56047">
    <property type="entry name" value="Ribosomal protein S8"/>
    <property type="match status" value="1"/>
</dbReference>
<reference evidence="5" key="1">
    <citation type="journal article" date="2019" name="Genome Biol. Evol.">
        <title>Nephromyces represents a diverse and novel lineage of the Apicomplexa that has retained apicoplasts.</title>
        <authorList>
            <person name="Munoz-Gomez S.A."/>
            <person name="Durnin K."/>
            <person name="Eme L."/>
            <person name="Paight C."/>
            <person name="Lane C.E."/>
            <person name="Saffo M.B."/>
            <person name="Slamovits C.H."/>
        </authorList>
    </citation>
    <scope>NUCLEOTIDE SEQUENCE</scope>
    <source>
        <strain evidence="5">688</strain>
    </source>
</reference>
<accession>A0A5C1H8B3</accession>
<dbReference type="GO" id="GO:0005840">
    <property type="term" value="C:ribosome"/>
    <property type="evidence" value="ECO:0007669"/>
    <property type="project" value="UniProtKB-KW"/>
</dbReference>
<dbReference type="GO" id="GO:0003735">
    <property type="term" value="F:structural constituent of ribosome"/>
    <property type="evidence" value="ECO:0007669"/>
    <property type="project" value="InterPro"/>
</dbReference>
<evidence type="ECO:0000256" key="2">
    <source>
        <dbReference type="ARBA" id="ARBA00022980"/>
    </source>
</evidence>
<keyword evidence="3 4" id="KW-0687">Ribonucleoprotein</keyword>